<dbReference type="RefSeq" id="WP_187079796.1">
    <property type="nucleotide sequence ID" value="NZ_JACORU010000001.1"/>
</dbReference>
<accession>A0A923S3Q3</accession>
<organism evidence="2 3">
    <name type="scientific">Ramlibacter albus</name>
    <dbReference type="NCBI Taxonomy" id="2079448"/>
    <lineage>
        <taxon>Bacteria</taxon>
        <taxon>Pseudomonadati</taxon>
        <taxon>Pseudomonadota</taxon>
        <taxon>Betaproteobacteria</taxon>
        <taxon>Burkholderiales</taxon>
        <taxon>Comamonadaceae</taxon>
        <taxon>Ramlibacter</taxon>
    </lineage>
</organism>
<dbReference type="PANTHER" id="PTHR45588">
    <property type="entry name" value="TPR DOMAIN-CONTAINING PROTEIN"/>
    <property type="match status" value="1"/>
</dbReference>
<dbReference type="AlphaFoldDB" id="A0A923S3Q3"/>
<dbReference type="Proteomes" id="UP000596827">
    <property type="component" value="Unassembled WGS sequence"/>
</dbReference>
<evidence type="ECO:0000313" key="2">
    <source>
        <dbReference type="EMBL" id="MBC5763342.1"/>
    </source>
</evidence>
<gene>
    <name evidence="2" type="ORF">H8R02_02685</name>
</gene>
<evidence type="ECO:0000256" key="1">
    <source>
        <dbReference type="SAM" id="SignalP"/>
    </source>
</evidence>
<reference evidence="2" key="1">
    <citation type="submission" date="2020-08" db="EMBL/GenBank/DDBJ databases">
        <title>Ramlibacter sp. GTP1 16S ribosomal RNA gene genome sequencing and assembly.</title>
        <authorList>
            <person name="Kang M."/>
        </authorList>
    </citation>
    <scope>NUCLEOTIDE SEQUENCE</scope>
    <source>
        <strain evidence="2">GTP1</strain>
    </source>
</reference>
<dbReference type="Pfam" id="PF14559">
    <property type="entry name" value="TPR_19"/>
    <property type="match status" value="1"/>
</dbReference>
<comment type="caution">
    <text evidence="2">The sequence shown here is derived from an EMBL/GenBank/DDBJ whole genome shotgun (WGS) entry which is preliminary data.</text>
</comment>
<dbReference type="SUPFAM" id="SSF48452">
    <property type="entry name" value="TPR-like"/>
    <property type="match status" value="1"/>
</dbReference>
<evidence type="ECO:0000313" key="3">
    <source>
        <dbReference type="Proteomes" id="UP000596827"/>
    </source>
</evidence>
<keyword evidence="3" id="KW-1185">Reference proteome</keyword>
<feature type="chain" id="PRO_5037919170" evidence="1">
    <location>
        <begin position="26"/>
        <end position="570"/>
    </location>
</feature>
<dbReference type="InterPro" id="IPR011990">
    <property type="entry name" value="TPR-like_helical_dom_sf"/>
</dbReference>
<dbReference type="PANTHER" id="PTHR45588:SF1">
    <property type="entry name" value="WW DOMAIN-CONTAINING PROTEIN"/>
    <property type="match status" value="1"/>
</dbReference>
<dbReference type="EMBL" id="JACORU010000001">
    <property type="protein sequence ID" value="MBC5763342.1"/>
    <property type="molecule type" value="Genomic_DNA"/>
</dbReference>
<dbReference type="Gene3D" id="1.25.40.10">
    <property type="entry name" value="Tetratricopeptide repeat domain"/>
    <property type="match status" value="1"/>
</dbReference>
<sequence length="570" mass="61178">MRNTSSLVRRTAVALACAAALGSCAQLEPFAPDLKATAPRLSGFGTSTIAITSASDRARALFNDGVLQAYAFNEVEAVRMFKAALAQDPACAMCAWGVAWQLGPNINNSSRKQAAEALQYVGYAMKHAAAATPRERALIESLAVRYAHPSAARETAPYTAVCGAKREDGSEPPHPLDIAYAARMRTLADAYPADPDIASLYAEAEIIATDADNGWTRDGKPNGRIGEVLDRVEKLLPSHTTHTGLNHYMVHLADGAAPARRAVAAADRLAQLAPQSPHLVHMPSHIYVHVGRYDDAARVNQLAETAEAALDATHKAQGFETTKDWRGHNRHFLWYAAIMAGRDDVALDAAAKVAAMLDGSPLYFAEYTRSLRLLTLVRMEQWDRVLAEPLPPGDKGVTQLWYEHARGIAQARLGRMDEAQASLARLQALATSMRGNAALNPRQKALVATHTGIAEAGLQAQVAAARRNFAEAISHQQAAMKAAQKSDQREPPEFADGTLIALGDIQLAAGRAAEAEATFRTALEEHPGSGWALRGLARALQAQGKAAEASVARQQMERAWPQAAAALRRV</sequence>
<feature type="signal peptide" evidence="1">
    <location>
        <begin position="1"/>
        <end position="25"/>
    </location>
</feature>
<protein>
    <submittedName>
        <fullName evidence="2">Tetratricopeptide repeat protein</fullName>
    </submittedName>
</protein>
<dbReference type="PROSITE" id="PS51257">
    <property type="entry name" value="PROKAR_LIPOPROTEIN"/>
    <property type="match status" value="1"/>
</dbReference>
<proteinExistence type="predicted"/>
<name>A0A923S3Q3_9BURK</name>
<keyword evidence="1" id="KW-0732">Signal</keyword>